<dbReference type="InterPro" id="IPR058240">
    <property type="entry name" value="rSAM_sf"/>
</dbReference>
<reference evidence="1" key="1">
    <citation type="journal article" date="2014" name="Front. Microbiol.">
        <title>High frequency of phylogenetically diverse reductive dehalogenase-homologous genes in deep subseafloor sedimentary metagenomes.</title>
        <authorList>
            <person name="Kawai M."/>
            <person name="Futagami T."/>
            <person name="Toyoda A."/>
            <person name="Takaki Y."/>
            <person name="Nishi S."/>
            <person name="Hori S."/>
            <person name="Arai W."/>
            <person name="Tsubouchi T."/>
            <person name="Morono Y."/>
            <person name="Uchiyama I."/>
            <person name="Ito T."/>
            <person name="Fujiyama A."/>
            <person name="Inagaki F."/>
            <person name="Takami H."/>
        </authorList>
    </citation>
    <scope>NUCLEOTIDE SEQUENCE</scope>
    <source>
        <strain evidence="1">Expedition CK06-06</strain>
    </source>
</reference>
<gene>
    <name evidence="1" type="ORF">S12H4_13615</name>
</gene>
<dbReference type="InterPro" id="IPR013785">
    <property type="entry name" value="Aldolase_TIM"/>
</dbReference>
<accession>X1SMC9</accession>
<dbReference type="EMBL" id="BARW01006484">
    <property type="protein sequence ID" value="GAI76500.1"/>
    <property type="molecule type" value="Genomic_DNA"/>
</dbReference>
<comment type="caution">
    <text evidence="1">The sequence shown here is derived from an EMBL/GenBank/DDBJ whole genome shotgun (WGS) entry which is preliminary data.</text>
</comment>
<organism evidence="1">
    <name type="scientific">marine sediment metagenome</name>
    <dbReference type="NCBI Taxonomy" id="412755"/>
    <lineage>
        <taxon>unclassified sequences</taxon>
        <taxon>metagenomes</taxon>
        <taxon>ecological metagenomes</taxon>
    </lineage>
</organism>
<dbReference type="AlphaFoldDB" id="X1SMC9"/>
<dbReference type="SUPFAM" id="SSF102114">
    <property type="entry name" value="Radical SAM enzymes"/>
    <property type="match status" value="1"/>
</dbReference>
<protein>
    <submittedName>
        <fullName evidence="1">Uncharacterized protein</fullName>
    </submittedName>
</protein>
<evidence type="ECO:0000313" key="1">
    <source>
        <dbReference type="EMBL" id="GAI76500.1"/>
    </source>
</evidence>
<proteinExistence type="predicted"/>
<sequence length="127" mass="14613">MDFELVKKIASQIPEGIVVQLHNNGEPLVYPRFGEAVRLFENQIKCIDTNAKLIVDKADEIIDNLDTITISVFERDKEGDEQYELVKKFLKIKGNRKPNVIFRCLGNVDTERWKKLDGIIARESPLL</sequence>
<name>X1SMC9_9ZZZZ</name>
<dbReference type="Gene3D" id="3.20.20.70">
    <property type="entry name" value="Aldolase class I"/>
    <property type="match status" value="1"/>
</dbReference>